<dbReference type="InterPro" id="IPR042098">
    <property type="entry name" value="TauD-like_sf"/>
</dbReference>
<dbReference type="Proteomes" id="UP000326565">
    <property type="component" value="Unassembled WGS sequence"/>
</dbReference>
<dbReference type="Gene3D" id="3.60.130.10">
    <property type="entry name" value="Clavaminate synthase-like"/>
    <property type="match status" value="1"/>
</dbReference>
<comment type="similarity">
    <text evidence="2">Belongs to the gamma-BBH/TMLD family.</text>
</comment>
<dbReference type="InterPro" id="IPR038492">
    <property type="entry name" value="GBBH-like_N_sf"/>
</dbReference>
<dbReference type="InterPro" id="IPR050411">
    <property type="entry name" value="AlphaKG_dependent_hydroxylases"/>
</dbReference>
<dbReference type="PANTHER" id="PTHR10696">
    <property type="entry name" value="GAMMA-BUTYROBETAINE HYDROXYLASE-RELATED"/>
    <property type="match status" value="1"/>
</dbReference>
<evidence type="ECO:0000259" key="7">
    <source>
        <dbReference type="Pfam" id="PF02668"/>
    </source>
</evidence>
<feature type="domain" description="TauD/TfdA-like" evidence="7">
    <location>
        <begin position="184"/>
        <end position="428"/>
    </location>
</feature>
<dbReference type="AlphaFoldDB" id="A0A5N5WL01"/>
<dbReference type="SUPFAM" id="SSF51197">
    <property type="entry name" value="Clavaminate synthase-like"/>
    <property type="match status" value="1"/>
</dbReference>
<evidence type="ECO:0008006" key="11">
    <source>
        <dbReference type="Google" id="ProtNLM"/>
    </source>
</evidence>
<feature type="domain" description="Gamma-butyrobetaine hydroxylase-like N-terminal" evidence="8">
    <location>
        <begin position="81"/>
        <end position="134"/>
    </location>
</feature>
<evidence type="ECO:0000256" key="2">
    <source>
        <dbReference type="ARBA" id="ARBA00008654"/>
    </source>
</evidence>
<dbReference type="PANTHER" id="PTHR10696:SF25">
    <property type="entry name" value="OXIDOREDUCTASE AIM17-RELATED"/>
    <property type="match status" value="1"/>
</dbReference>
<dbReference type="Pfam" id="PF02668">
    <property type="entry name" value="TauD"/>
    <property type="match status" value="1"/>
</dbReference>
<dbReference type="InterPro" id="IPR003819">
    <property type="entry name" value="TauD/TfdA-like"/>
</dbReference>
<comment type="cofactor">
    <cofactor evidence="1">
        <name>Fe(2+)</name>
        <dbReference type="ChEBI" id="CHEBI:29033"/>
    </cofactor>
</comment>
<gene>
    <name evidence="9" type="ORF">BDV29DRAFT_183137</name>
</gene>
<organism evidence="9 10">
    <name type="scientific">Aspergillus leporis</name>
    <dbReference type="NCBI Taxonomy" id="41062"/>
    <lineage>
        <taxon>Eukaryota</taxon>
        <taxon>Fungi</taxon>
        <taxon>Dikarya</taxon>
        <taxon>Ascomycota</taxon>
        <taxon>Pezizomycotina</taxon>
        <taxon>Eurotiomycetes</taxon>
        <taxon>Eurotiomycetidae</taxon>
        <taxon>Eurotiales</taxon>
        <taxon>Aspergillaceae</taxon>
        <taxon>Aspergillus</taxon>
        <taxon>Aspergillus subgen. Circumdati</taxon>
    </lineage>
</organism>
<dbReference type="EMBL" id="ML732350">
    <property type="protein sequence ID" value="KAB8069218.1"/>
    <property type="molecule type" value="Genomic_DNA"/>
</dbReference>
<dbReference type="Pfam" id="PF06155">
    <property type="entry name" value="GBBH-like_N"/>
    <property type="match status" value="1"/>
</dbReference>
<name>A0A5N5WL01_9EURO</name>
<sequence>MARLLTTLRSSRASVPSARPLSFRSYSVASNNSNNGASLGPKPSAEPNEATVGTEIDTPAVAPVQIAAKHTIVPFRKGNVPYLHTLLRDGCKCPQCVDQHSKQRSFRLSDIPANIKPRSAKFDGTKLEIQWKNDIPGFDPNHTSVYHQRTLRQPSANFQYFTSGHRRKRTLWGKPLMSQKQHWISYNDYVNDEAKFAAAMRDLASTGLLFVKDIPDSREMVEKIATRMGPLRNTFYGATWDVRTVPQAKNVAYTSQYLGFHMDLMYMNEPPGFQLLHCLQNSCDGGQSLFADAFFVAEKLQREDPDAFETLSNFQVAYEYNHSEHVYSNEWPIFERYRDRKSKQWRLLHANYSPPFQAPIYGRMRSAKYTETGVKALKKFADMLEDESNIFELKLNPGECVIFENRRVLHARRQFNMATGQRWLAGAYVDEDALLSTFAVMSRKHRDVWQQTGRRDNGDEQGEE</sequence>
<evidence type="ECO:0000256" key="4">
    <source>
        <dbReference type="ARBA" id="ARBA00022964"/>
    </source>
</evidence>
<keyword evidence="10" id="KW-1185">Reference proteome</keyword>
<dbReference type="Gene3D" id="3.30.2020.30">
    <property type="match status" value="1"/>
</dbReference>
<keyword evidence="3" id="KW-0479">Metal-binding</keyword>
<evidence type="ECO:0000259" key="8">
    <source>
        <dbReference type="Pfam" id="PF06155"/>
    </source>
</evidence>
<keyword evidence="4" id="KW-0223">Dioxygenase</keyword>
<accession>A0A5N5WL01</accession>
<dbReference type="GO" id="GO:0045329">
    <property type="term" value="P:carnitine biosynthetic process"/>
    <property type="evidence" value="ECO:0007669"/>
    <property type="project" value="TreeGrafter"/>
</dbReference>
<evidence type="ECO:0000256" key="6">
    <source>
        <dbReference type="ARBA" id="ARBA00023004"/>
    </source>
</evidence>
<dbReference type="OrthoDB" id="406634at2759"/>
<evidence type="ECO:0000256" key="5">
    <source>
        <dbReference type="ARBA" id="ARBA00023002"/>
    </source>
</evidence>
<keyword evidence="5" id="KW-0560">Oxidoreductase</keyword>
<dbReference type="InterPro" id="IPR010376">
    <property type="entry name" value="GBBH-like_N"/>
</dbReference>
<reference evidence="9 10" key="1">
    <citation type="submission" date="2019-04" db="EMBL/GenBank/DDBJ databases">
        <title>Friends and foes A comparative genomics study of 23 Aspergillus species from section Flavi.</title>
        <authorList>
            <consortium name="DOE Joint Genome Institute"/>
            <person name="Kjaerbolling I."/>
            <person name="Vesth T."/>
            <person name="Frisvad J.C."/>
            <person name="Nybo J.L."/>
            <person name="Theobald S."/>
            <person name="Kildgaard S."/>
            <person name="Isbrandt T."/>
            <person name="Kuo A."/>
            <person name="Sato A."/>
            <person name="Lyhne E.K."/>
            <person name="Kogle M.E."/>
            <person name="Wiebenga A."/>
            <person name="Kun R.S."/>
            <person name="Lubbers R.J."/>
            <person name="Makela M.R."/>
            <person name="Barry K."/>
            <person name="Chovatia M."/>
            <person name="Clum A."/>
            <person name="Daum C."/>
            <person name="Haridas S."/>
            <person name="He G."/>
            <person name="LaButti K."/>
            <person name="Lipzen A."/>
            <person name="Mondo S."/>
            <person name="Riley R."/>
            <person name="Salamov A."/>
            <person name="Simmons B.A."/>
            <person name="Magnuson J.K."/>
            <person name="Henrissat B."/>
            <person name="Mortensen U.H."/>
            <person name="Larsen T.O."/>
            <person name="Devries R.P."/>
            <person name="Grigoriev I.V."/>
            <person name="Machida M."/>
            <person name="Baker S.E."/>
            <person name="Andersen M.R."/>
        </authorList>
    </citation>
    <scope>NUCLEOTIDE SEQUENCE [LARGE SCALE GENOMIC DNA]</scope>
    <source>
        <strain evidence="9 10">CBS 151.66</strain>
    </source>
</reference>
<dbReference type="CDD" id="cd00250">
    <property type="entry name" value="CAS_like"/>
    <property type="match status" value="1"/>
</dbReference>
<dbReference type="GO" id="GO:0016706">
    <property type="term" value="F:2-oxoglutarate-dependent dioxygenase activity"/>
    <property type="evidence" value="ECO:0007669"/>
    <property type="project" value="UniProtKB-ARBA"/>
</dbReference>
<proteinExistence type="inferred from homology"/>
<evidence type="ECO:0000313" key="9">
    <source>
        <dbReference type="EMBL" id="KAB8069218.1"/>
    </source>
</evidence>
<dbReference type="GO" id="GO:0046872">
    <property type="term" value="F:metal ion binding"/>
    <property type="evidence" value="ECO:0007669"/>
    <property type="project" value="UniProtKB-KW"/>
</dbReference>
<dbReference type="GO" id="GO:0005739">
    <property type="term" value="C:mitochondrion"/>
    <property type="evidence" value="ECO:0007669"/>
    <property type="project" value="TreeGrafter"/>
</dbReference>
<evidence type="ECO:0000256" key="1">
    <source>
        <dbReference type="ARBA" id="ARBA00001954"/>
    </source>
</evidence>
<evidence type="ECO:0000256" key="3">
    <source>
        <dbReference type="ARBA" id="ARBA00022723"/>
    </source>
</evidence>
<keyword evidence="6" id="KW-0408">Iron</keyword>
<evidence type="ECO:0000313" key="10">
    <source>
        <dbReference type="Proteomes" id="UP000326565"/>
    </source>
</evidence>
<protein>
    <recommendedName>
        <fullName evidence="11">TauD/TfdA-like domain-containing protein</fullName>
    </recommendedName>
</protein>